<dbReference type="Proteomes" id="UP001501475">
    <property type="component" value="Unassembled WGS sequence"/>
</dbReference>
<keyword evidence="5" id="KW-1185">Reference proteome</keyword>
<dbReference type="EMBL" id="BAAAPN010000057">
    <property type="protein sequence ID" value="GAA1768127.1"/>
    <property type="molecule type" value="Genomic_DNA"/>
</dbReference>
<dbReference type="Gene3D" id="3.20.20.80">
    <property type="entry name" value="Glycosidases"/>
    <property type="match status" value="1"/>
</dbReference>
<keyword evidence="2" id="KW-0326">Glycosidase</keyword>
<dbReference type="InterPro" id="IPR014756">
    <property type="entry name" value="Ig_E-set"/>
</dbReference>
<organism evidence="4 5">
    <name type="scientific">Nostocoides vanveenii</name>
    <dbReference type="NCBI Taxonomy" id="330835"/>
    <lineage>
        <taxon>Bacteria</taxon>
        <taxon>Bacillati</taxon>
        <taxon>Actinomycetota</taxon>
        <taxon>Actinomycetes</taxon>
        <taxon>Micrococcales</taxon>
        <taxon>Intrasporangiaceae</taxon>
        <taxon>Nostocoides</taxon>
    </lineage>
</organism>
<accession>A0ABP4X2J6</accession>
<comment type="caution">
    <text evidence="4">The sequence shown here is derived from an EMBL/GenBank/DDBJ whole genome shotgun (WGS) entry which is preliminary data.</text>
</comment>
<dbReference type="CDD" id="cd02857">
    <property type="entry name" value="E_set_CDase_PDE_N"/>
    <property type="match status" value="1"/>
</dbReference>
<dbReference type="CDD" id="cd11338">
    <property type="entry name" value="AmyAc_CMD"/>
    <property type="match status" value="1"/>
</dbReference>
<dbReference type="InterPro" id="IPR006047">
    <property type="entry name" value="GH13_cat_dom"/>
</dbReference>
<dbReference type="Gene3D" id="2.60.40.10">
    <property type="entry name" value="Immunoglobulins"/>
    <property type="match status" value="1"/>
</dbReference>
<proteinExistence type="predicted"/>
<dbReference type="InterPro" id="IPR017853">
    <property type="entry name" value="GH"/>
</dbReference>
<sequence length="613" mass="67763">MTAPGHLLDTPHHDGSERYVSQAHPRLGDTVHLLVRVPHAADVSSIHLRSTPDAEPKFTPATLTRTTAADSWWSVPLVMHNPVMNYRFLLQGGPLGYQWLNGTGLHDRDIPDASDFRITTFEAAPAWSANAVVYQIFPDRFARSAQAGDRDIPDWAIPVPWDEPVAGRGPQTAKQLYGGDLDGIIDHLDHIVDLGADVVYLTPFFPGRSNHRYDASTFDEVDPVLGGDAALDRLADAVHERGLKVLGDFTTNHTGVGHDWFRAAQSEPDAPERAYYFFDGDTYASWLGVPSLPKLNYDSEELQEQIFEDPKGVVRHWISGPHALDGWRVDVANMTGRHRAQDHNADVARRMRAAMAETNPDALLVGEHCHDFSLDAMGDGWHGVMNYAGFTRPLWTWLRHPGHAPDFLGLPVIVPRLGGRAVMETIREFGSLVPWETLTHCFTLVGSHDTTRVRSLVGDHVEQVDVAAGMLLTMPGIPMITYGDEIGMLGDFGEDGRRPMPWTQPDLWDERLHGVYRELIALRHTSKALHAGGLRWVYAADDVLVYLREHPAQTALVTLARLAHEPIRLPRAAFDGIEKGSAAYGNGISLEGDAVVLTAPGPQVGVWTWQPVS</sequence>
<dbReference type="PANTHER" id="PTHR10357:SF210">
    <property type="entry name" value="MALTODEXTRIN GLUCOSIDASE"/>
    <property type="match status" value="1"/>
</dbReference>
<evidence type="ECO:0000256" key="1">
    <source>
        <dbReference type="ARBA" id="ARBA00022801"/>
    </source>
</evidence>
<dbReference type="SMART" id="SM00642">
    <property type="entry name" value="Aamy"/>
    <property type="match status" value="1"/>
</dbReference>
<dbReference type="RefSeq" id="WP_344067470.1">
    <property type="nucleotide sequence ID" value="NZ_BAAAPN010000057.1"/>
</dbReference>
<evidence type="ECO:0000313" key="5">
    <source>
        <dbReference type="Proteomes" id="UP001501475"/>
    </source>
</evidence>
<dbReference type="Pfam" id="PF00128">
    <property type="entry name" value="Alpha-amylase"/>
    <property type="match status" value="1"/>
</dbReference>
<gene>
    <name evidence="4" type="primary">malZ</name>
    <name evidence="4" type="ORF">GCM10009810_28530</name>
</gene>
<reference evidence="5" key="1">
    <citation type="journal article" date="2019" name="Int. J. Syst. Evol. Microbiol.">
        <title>The Global Catalogue of Microorganisms (GCM) 10K type strain sequencing project: providing services to taxonomists for standard genome sequencing and annotation.</title>
        <authorList>
            <consortium name="The Broad Institute Genomics Platform"/>
            <consortium name="The Broad Institute Genome Sequencing Center for Infectious Disease"/>
            <person name="Wu L."/>
            <person name="Ma J."/>
        </authorList>
    </citation>
    <scope>NUCLEOTIDE SEQUENCE [LARGE SCALE GENOMIC DNA]</scope>
    <source>
        <strain evidence="5">JCM 15591</strain>
    </source>
</reference>
<name>A0ABP4X2J6_9MICO</name>
<dbReference type="SUPFAM" id="SSF51445">
    <property type="entry name" value="(Trans)glycosidases"/>
    <property type="match status" value="1"/>
</dbReference>
<feature type="domain" description="Glycosyl hydrolase family 13 catalytic" evidence="3">
    <location>
        <begin position="135"/>
        <end position="523"/>
    </location>
</feature>
<keyword evidence="1" id="KW-0378">Hydrolase</keyword>
<evidence type="ECO:0000259" key="3">
    <source>
        <dbReference type="SMART" id="SM00642"/>
    </source>
</evidence>
<dbReference type="InterPro" id="IPR004185">
    <property type="entry name" value="Glyco_hydro_13_lg-like_dom"/>
</dbReference>
<evidence type="ECO:0000256" key="2">
    <source>
        <dbReference type="ARBA" id="ARBA00023295"/>
    </source>
</evidence>
<dbReference type="SUPFAM" id="SSF81296">
    <property type="entry name" value="E set domains"/>
    <property type="match status" value="1"/>
</dbReference>
<protein>
    <submittedName>
        <fullName evidence="4">Maltodextrin glucosidase</fullName>
    </submittedName>
</protein>
<dbReference type="PANTHER" id="PTHR10357">
    <property type="entry name" value="ALPHA-AMYLASE FAMILY MEMBER"/>
    <property type="match status" value="1"/>
</dbReference>
<dbReference type="InterPro" id="IPR013783">
    <property type="entry name" value="Ig-like_fold"/>
</dbReference>
<evidence type="ECO:0000313" key="4">
    <source>
        <dbReference type="EMBL" id="GAA1768127.1"/>
    </source>
</evidence>